<name>A0ABQ2LHU4_9ACTN</name>
<evidence type="ECO:0000313" key="2">
    <source>
        <dbReference type="EMBL" id="GGO34666.1"/>
    </source>
</evidence>
<keyword evidence="3" id="KW-1185">Reference proteome</keyword>
<keyword evidence="1" id="KW-0472">Membrane</keyword>
<reference evidence="3" key="1">
    <citation type="journal article" date="2019" name="Int. J. Syst. Evol. Microbiol.">
        <title>The Global Catalogue of Microorganisms (GCM) 10K type strain sequencing project: providing services to taxonomists for standard genome sequencing and annotation.</title>
        <authorList>
            <consortium name="The Broad Institute Genomics Platform"/>
            <consortium name="The Broad Institute Genome Sequencing Center for Infectious Disease"/>
            <person name="Wu L."/>
            <person name="Ma J."/>
        </authorList>
    </citation>
    <scope>NUCLEOTIDE SEQUENCE [LARGE SCALE GENOMIC DNA]</scope>
    <source>
        <strain evidence="3">CGMCC 4.7349</strain>
    </source>
</reference>
<dbReference type="EMBL" id="BMNG01000001">
    <property type="protein sequence ID" value="GGO34666.1"/>
    <property type="molecule type" value="Genomic_DNA"/>
</dbReference>
<proteinExistence type="predicted"/>
<gene>
    <name evidence="2" type="ORF">GCM10012286_04100</name>
</gene>
<feature type="transmembrane region" description="Helical" evidence="1">
    <location>
        <begin position="109"/>
        <end position="133"/>
    </location>
</feature>
<evidence type="ECO:0000313" key="3">
    <source>
        <dbReference type="Proteomes" id="UP000656881"/>
    </source>
</evidence>
<sequence>MTLWQLEIARLLRTRRALVLAALFTFLGCTAPLLEHYAADILASATSDGVRVELPPPTPADGIASYESNAQQLGLIGVVVVASSALCFHARPQAFVFYRMRVARRRDMVVPRYVVVVGACVAAYLLGLFGAWYETTLLIGDPGVPRTLAHGGLMSLHLAFVVAGVAFIASFFRSVLASVGSSLGVYLVALPALSVVDFVEPWTPQALADSAAPLVSGSDGLGHYVVPAAVSAGLTVLLLAVSIQRVQTSARSRDRSAGSIPE</sequence>
<feature type="transmembrane region" description="Helical" evidence="1">
    <location>
        <begin position="224"/>
        <end position="243"/>
    </location>
</feature>
<evidence type="ECO:0008006" key="4">
    <source>
        <dbReference type="Google" id="ProtNLM"/>
    </source>
</evidence>
<accession>A0ABQ2LHU4</accession>
<feature type="transmembrane region" description="Helical" evidence="1">
    <location>
        <begin position="153"/>
        <end position="172"/>
    </location>
</feature>
<dbReference type="Proteomes" id="UP000656881">
    <property type="component" value="Unassembled WGS sequence"/>
</dbReference>
<keyword evidence="1" id="KW-0812">Transmembrane</keyword>
<keyword evidence="1" id="KW-1133">Transmembrane helix</keyword>
<organism evidence="2 3">
    <name type="scientific">Streptomyces lasiicapitis</name>
    <dbReference type="NCBI Taxonomy" id="1923961"/>
    <lineage>
        <taxon>Bacteria</taxon>
        <taxon>Bacillati</taxon>
        <taxon>Actinomycetota</taxon>
        <taxon>Actinomycetes</taxon>
        <taxon>Kitasatosporales</taxon>
        <taxon>Streptomycetaceae</taxon>
        <taxon>Streptomyces</taxon>
    </lineage>
</organism>
<feature type="transmembrane region" description="Helical" evidence="1">
    <location>
        <begin position="184"/>
        <end position="204"/>
    </location>
</feature>
<protein>
    <recommendedName>
        <fullName evidence="4">ABC transporter permease</fullName>
    </recommendedName>
</protein>
<evidence type="ECO:0000256" key="1">
    <source>
        <dbReference type="SAM" id="Phobius"/>
    </source>
</evidence>
<feature type="transmembrane region" description="Helical" evidence="1">
    <location>
        <begin position="69"/>
        <end position="88"/>
    </location>
</feature>
<comment type="caution">
    <text evidence="2">The sequence shown here is derived from an EMBL/GenBank/DDBJ whole genome shotgun (WGS) entry which is preliminary data.</text>
</comment>